<protein>
    <submittedName>
        <fullName evidence="1">Uncharacterized protein</fullName>
    </submittedName>
</protein>
<evidence type="ECO:0000313" key="1">
    <source>
        <dbReference type="EMBL" id="EAA19760.1"/>
    </source>
</evidence>
<dbReference type="EMBL" id="AABL01002676">
    <property type="protein sequence ID" value="EAA19760.1"/>
    <property type="molecule type" value="Genomic_DNA"/>
</dbReference>
<accession>Q7R870</accession>
<gene>
    <name evidence="1" type="ORF">PY07353</name>
</gene>
<dbReference type="PaxDb" id="73239-Q7R870"/>
<dbReference type="AlphaFoldDB" id="Q7R870"/>
<name>Q7R870_PLAYO</name>
<comment type="caution">
    <text evidence="1">The sequence shown here is derived from an EMBL/GenBank/DDBJ whole genome shotgun (WGS) entry which is preliminary data.</text>
</comment>
<feature type="non-terminal residue" evidence="1">
    <location>
        <position position="1"/>
    </location>
</feature>
<reference evidence="1 2" key="1">
    <citation type="journal article" date="2002" name="Nature">
        <title>Genome sequence and comparative analysis of the model rodent malaria parasite Plasmodium yoelii yoelii.</title>
        <authorList>
            <person name="Carlton J.M."/>
            <person name="Angiuoli S.V."/>
            <person name="Suh B.B."/>
            <person name="Kooij T.W."/>
            <person name="Pertea M."/>
            <person name="Silva J.C."/>
            <person name="Ermolaeva M.D."/>
            <person name="Allen J.E."/>
            <person name="Selengut J.D."/>
            <person name="Koo H.L."/>
            <person name="Peterson J.D."/>
            <person name="Pop M."/>
            <person name="Kosack D.S."/>
            <person name="Shumway M.F."/>
            <person name="Bidwell S.L."/>
            <person name="Shallom S.J."/>
            <person name="van Aken S.E."/>
            <person name="Riedmuller S.B."/>
            <person name="Feldblyum T.V."/>
            <person name="Cho J.K."/>
            <person name="Quackenbush J."/>
            <person name="Sedegah M."/>
            <person name="Shoaibi A."/>
            <person name="Cummings L.M."/>
            <person name="Florens L."/>
            <person name="Yates J.R."/>
            <person name="Raine J.D."/>
            <person name="Sinden R.E."/>
            <person name="Harris M.A."/>
            <person name="Cunningham D.A."/>
            <person name="Preiser P.R."/>
            <person name="Bergman L.W."/>
            <person name="Vaidya A.B."/>
            <person name="van Lin L.H."/>
            <person name="Janse C.J."/>
            <person name="Waters A.P."/>
            <person name="Smith H.O."/>
            <person name="White O.R."/>
            <person name="Salzberg S.L."/>
            <person name="Venter J.C."/>
            <person name="Fraser C.M."/>
            <person name="Hoffman S.L."/>
            <person name="Gardner M.J."/>
            <person name="Carucci D.J."/>
        </authorList>
    </citation>
    <scope>NUCLEOTIDE SEQUENCE [LARGE SCALE GENOMIC DNA]</scope>
    <source>
        <strain evidence="1 2">17XNL</strain>
    </source>
</reference>
<evidence type="ECO:0000313" key="2">
    <source>
        <dbReference type="Proteomes" id="UP000008553"/>
    </source>
</evidence>
<keyword evidence="2" id="KW-1185">Reference proteome</keyword>
<sequence>ILPIYFIHIYMNIIINQLKHCLL</sequence>
<dbReference type="Proteomes" id="UP000008553">
    <property type="component" value="Unassembled WGS sequence"/>
</dbReference>
<proteinExistence type="predicted"/>
<organism evidence="1 2">
    <name type="scientific">Plasmodium yoelii yoelii</name>
    <dbReference type="NCBI Taxonomy" id="73239"/>
    <lineage>
        <taxon>Eukaryota</taxon>
        <taxon>Sar</taxon>
        <taxon>Alveolata</taxon>
        <taxon>Apicomplexa</taxon>
        <taxon>Aconoidasida</taxon>
        <taxon>Haemosporida</taxon>
        <taxon>Plasmodiidae</taxon>
        <taxon>Plasmodium</taxon>
        <taxon>Plasmodium (Vinckeia)</taxon>
    </lineage>
</organism>
<dbReference type="InParanoid" id="Q7R870"/>